<proteinExistence type="predicted"/>
<organism evidence="1 2">
    <name type="scientific">Ensete ventricosum</name>
    <name type="common">Abyssinian banana</name>
    <name type="synonym">Musa ensete</name>
    <dbReference type="NCBI Taxonomy" id="4639"/>
    <lineage>
        <taxon>Eukaryota</taxon>
        <taxon>Viridiplantae</taxon>
        <taxon>Streptophyta</taxon>
        <taxon>Embryophyta</taxon>
        <taxon>Tracheophyta</taxon>
        <taxon>Spermatophyta</taxon>
        <taxon>Magnoliopsida</taxon>
        <taxon>Liliopsida</taxon>
        <taxon>Zingiberales</taxon>
        <taxon>Musaceae</taxon>
        <taxon>Ensete</taxon>
    </lineage>
</organism>
<accession>A0A427BAU2</accession>
<evidence type="ECO:0000313" key="2">
    <source>
        <dbReference type="Proteomes" id="UP000287651"/>
    </source>
</evidence>
<dbReference type="Proteomes" id="UP000287651">
    <property type="component" value="Unassembled WGS sequence"/>
</dbReference>
<name>A0A427BAU2_ENSVE</name>
<sequence>KVDVRSIFCALSHKFKILAIPNIFACRKSYEHGFIKKSYGKKLCEKSRFDRFFIHHLENLKYYTFSMY</sequence>
<gene>
    <name evidence="1" type="ORF">B296_00001140</name>
</gene>
<dbReference type="EMBL" id="AMZH03000093">
    <property type="protein sequence ID" value="RRT85578.1"/>
    <property type="molecule type" value="Genomic_DNA"/>
</dbReference>
<reference evidence="1 2" key="1">
    <citation type="journal article" date="2014" name="Agronomy (Basel)">
        <title>A Draft Genome Sequence for Ensete ventricosum, the Drought-Tolerant Tree Against Hunger.</title>
        <authorList>
            <person name="Harrison J."/>
            <person name="Moore K.A."/>
            <person name="Paszkiewicz K."/>
            <person name="Jones T."/>
            <person name="Grant M."/>
            <person name="Ambacheew D."/>
            <person name="Muzemil S."/>
            <person name="Studholme D.J."/>
        </authorList>
    </citation>
    <scope>NUCLEOTIDE SEQUENCE [LARGE SCALE GENOMIC DNA]</scope>
</reference>
<evidence type="ECO:0000313" key="1">
    <source>
        <dbReference type="EMBL" id="RRT85578.1"/>
    </source>
</evidence>
<protein>
    <submittedName>
        <fullName evidence="1">Uncharacterized protein</fullName>
    </submittedName>
</protein>
<comment type="caution">
    <text evidence="1">The sequence shown here is derived from an EMBL/GenBank/DDBJ whole genome shotgun (WGS) entry which is preliminary data.</text>
</comment>
<dbReference type="AlphaFoldDB" id="A0A427BAU2"/>
<feature type="non-terminal residue" evidence="1">
    <location>
        <position position="1"/>
    </location>
</feature>